<dbReference type="InterPro" id="IPR036390">
    <property type="entry name" value="WH_DNA-bd_sf"/>
</dbReference>
<dbReference type="Pfam" id="PF09339">
    <property type="entry name" value="HTH_IclR"/>
    <property type="match status" value="1"/>
</dbReference>
<dbReference type="Proteomes" id="UP000766550">
    <property type="component" value="Unassembled WGS sequence"/>
</dbReference>
<keyword evidence="2" id="KW-0238">DNA-binding</keyword>
<dbReference type="CDD" id="cd00090">
    <property type="entry name" value="HTH_ARSR"/>
    <property type="match status" value="1"/>
</dbReference>
<evidence type="ECO:0000313" key="7">
    <source>
        <dbReference type="Proteomes" id="UP000766550"/>
    </source>
</evidence>
<dbReference type="EMBL" id="JAHQXF010000002">
    <property type="protein sequence ID" value="MBV0924484.1"/>
    <property type="molecule type" value="Genomic_DNA"/>
</dbReference>
<dbReference type="OrthoDB" id="14763at2157"/>
<name>A0A8J7YAV4_9EURY</name>
<dbReference type="GO" id="GO:0003700">
    <property type="term" value="F:DNA-binding transcription factor activity"/>
    <property type="evidence" value="ECO:0007669"/>
    <property type="project" value="InterPro"/>
</dbReference>
<dbReference type="SMART" id="SM00418">
    <property type="entry name" value="HTH_ARSR"/>
    <property type="match status" value="1"/>
</dbReference>
<dbReference type="InterPro" id="IPR001845">
    <property type="entry name" value="HTH_ArsR_DNA-bd_dom"/>
</dbReference>
<dbReference type="GO" id="GO:0003677">
    <property type="term" value="F:DNA binding"/>
    <property type="evidence" value="ECO:0007669"/>
    <property type="project" value="UniProtKB-KW"/>
</dbReference>
<keyword evidence="3" id="KW-0804">Transcription</keyword>
<dbReference type="PANTHER" id="PTHR30136">
    <property type="entry name" value="HELIX-TURN-HELIX TRANSCRIPTIONAL REGULATOR, ICLR FAMILY"/>
    <property type="match status" value="1"/>
</dbReference>
<dbReference type="InterPro" id="IPR005471">
    <property type="entry name" value="Tscrpt_reg_IclR_N"/>
</dbReference>
<evidence type="ECO:0000259" key="4">
    <source>
        <dbReference type="PROSITE" id="PS51077"/>
    </source>
</evidence>
<organism evidence="6 7">
    <name type="scientific">Haloarcula limicola</name>
    <dbReference type="NCBI Taxonomy" id="1429915"/>
    <lineage>
        <taxon>Archaea</taxon>
        <taxon>Methanobacteriati</taxon>
        <taxon>Methanobacteriota</taxon>
        <taxon>Stenosarchaea group</taxon>
        <taxon>Halobacteria</taxon>
        <taxon>Halobacteriales</taxon>
        <taxon>Haloarculaceae</taxon>
        <taxon>Haloarcula</taxon>
    </lineage>
</organism>
<dbReference type="InterPro" id="IPR036388">
    <property type="entry name" value="WH-like_DNA-bd_sf"/>
</dbReference>
<dbReference type="InterPro" id="IPR029016">
    <property type="entry name" value="GAF-like_dom_sf"/>
</dbReference>
<feature type="domain" description="HTH iclR-type" evidence="4">
    <location>
        <begin position="17"/>
        <end position="76"/>
    </location>
</feature>
<protein>
    <submittedName>
        <fullName evidence="6">IclR family transcriptional regulator</fullName>
    </submittedName>
</protein>
<sequence length="260" mass="28702">MARPTVPPAEEMEGQIARTTVTSFRVVEALEGRDPTGVSELADDLDMAKSTVHKHLSTLRQLGYVTREDRKYRLSLGFLGLGTSVRARMDLYQASYEPIETLAEATEEVASVMVPEHGRGVYLRRAANEAEPPTDLYEGERVPLTATAGGKAILAYLPENERDRLVDEPLPEFTENTITDRDALLEELQTVHDDRVARDRGEFDADRHCIAAPITDTNNVAVAAVTVSGPADRMREKSPTYDFSSIIGSTATSIRNRVIE</sequence>
<dbReference type="PROSITE" id="PS51077">
    <property type="entry name" value="HTH_ICLR"/>
    <property type="match status" value="1"/>
</dbReference>
<dbReference type="InterPro" id="IPR014757">
    <property type="entry name" value="Tscrpt_reg_IclR_C"/>
</dbReference>
<dbReference type="GO" id="GO:0045892">
    <property type="term" value="P:negative regulation of DNA-templated transcription"/>
    <property type="evidence" value="ECO:0007669"/>
    <property type="project" value="TreeGrafter"/>
</dbReference>
<dbReference type="AlphaFoldDB" id="A0A8J7YAV4"/>
<comment type="caution">
    <text evidence="6">The sequence shown here is derived from an EMBL/GenBank/DDBJ whole genome shotgun (WGS) entry which is preliminary data.</text>
</comment>
<dbReference type="SMART" id="SM00346">
    <property type="entry name" value="HTH_ICLR"/>
    <property type="match status" value="1"/>
</dbReference>
<dbReference type="Pfam" id="PF01614">
    <property type="entry name" value="IclR_C"/>
    <property type="match status" value="1"/>
</dbReference>
<evidence type="ECO:0000256" key="1">
    <source>
        <dbReference type="ARBA" id="ARBA00023015"/>
    </source>
</evidence>
<dbReference type="SUPFAM" id="SSF55781">
    <property type="entry name" value="GAF domain-like"/>
    <property type="match status" value="1"/>
</dbReference>
<keyword evidence="1" id="KW-0805">Transcription regulation</keyword>
<evidence type="ECO:0000256" key="3">
    <source>
        <dbReference type="ARBA" id="ARBA00023163"/>
    </source>
</evidence>
<proteinExistence type="predicted"/>
<dbReference type="InterPro" id="IPR011991">
    <property type="entry name" value="ArsR-like_HTH"/>
</dbReference>
<evidence type="ECO:0000256" key="2">
    <source>
        <dbReference type="ARBA" id="ARBA00023125"/>
    </source>
</evidence>
<evidence type="ECO:0000313" key="6">
    <source>
        <dbReference type="EMBL" id="MBV0924484.1"/>
    </source>
</evidence>
<reference evidence="6 7" key="1">
    <citation type="submission" date="2021-06" db="EMBL/GenBank/DDBJ databases">
        <title>New haloarchaea isolates fom saline soil.</title>
        <authorList>
            <person name="Duran-Viseras A."/>
            <person name="Sanchez-Porro C.S."/>
            <person name="Ventosa A."/>
        </authorList>
    </citation>
    <scope>NUCLEOTIDE SEQUENCE [LARGE SCALE GENOMIC DNA]</scope>
    <source>
        <strain evidence="6 7">JCM 183640</strain>
    </source>
</reference>
<dbReference type="PROSITE" id="PS51078">
    <property type="entry name" value="ICLR_ED"/>
    <property type="match status" value="1"/>
</dbReference>
<dbReference type="InterPro" id="IPR050707">
    <property type="entry name" value="HTH_MetabolicPath_Reg"/>
</dbReference>
<dbReference type="Gene3D" id="1.10.10.10">
    <property type="entry name" value="Winged helix-like DNA-binding domain superfamily/Winged helix DNA-binding domain"/>
    <property type="match status" value="1"/>
</dbReference>
<keyword evidence="7" id="KW-1185">Reference proteome</keyword>
<dbReference type="Gene3D" id="3.30.450.40">
    <property type="match status" value="1"/>
</dbReference>
<feature type="domain" description="IclR-ED" evidence="5">
    <location>
        <begin position="77"/>
        <end position="260"/>
    </location>
</feature>
<dbReference type="SUPFAM" id="SSF46785">
    <property type="entry name" value="Winged helix' DNA-binding domain"/>
    <property type="match status" value="1"/>
</dbReference>
<accession>A0A8J7YAV4</accession>
<dbReference type="RefSeq" id="WP_162319051.1">
    <property type="nucleotide sequence ID" value="NZ_JAHQXF010000002.1"/>
</dbReference>
<dbReference type="PANTHER" id="PTHR30136:SF35">
    <property type="entry name" value="HTH-TYPE TRANSCRIPTIONAL REGULATOR RV1719"/>
    <property type="match status" value="1"/>
</dbReference>
<gene>
    <name evidence="6" type="ORF">KTS45_09760</name>
</gene>
<evidence type="ECO:0000259" key="5">
    <source>
        <dbReference type="PROSITE" id="PS51078"/>
    </source>
</evidence>